<name>A0A0F4GFB0_9PEZI</name>
<dbReference type="Proteomes" id="UP000033647">
    <property type="component" value="Unassembled WGS sequence"/>
</dbReference>
<organism evidence="1 2">
    <name type="scientific">Zymoseptoria brevis</name>
    <dbReference type="NCBI Taxonomy" id="1047168"/>
    <lineage>
        <taxon>Eukaryota</taxon>
        <taxon>Fungi</taxon>
        <taxon>Dikarya</taxon>
        <taxon>Ascomycota</taxon>
        <taxon>Pezizomycotina</taxon>
        <taxon>Dothideomycetes</taxon>
        <taxon>Dothideomycetidae</taxon>
        <taxon>Mycosphaerellales</taxon>
        <taxon>Mycosphaerellaceae</taxon>
        <taxon>Zymoseptoria</taxon>
    </lineage>
</organism>
<dbReference type="AlphaFoldDB" id="A0A0F4GFB0"/>
<reference evidence="1 2" key="1">
    <citation type="submission" date="2015-03" db="EMBL/GenBank/DDBJ databases">
        <title>RNA-seq based gene annotation and comparative genomics of four Zymoseptoria species reveal species-specific pathogenicity related genes and transposable element activity.</title>
        <authorList>
            <person name="Grandaubert J."/>
            <person name="Bhattacharyya A."/>
            <person name="Stukenbrock E.H."/>
        </authorList>
    </citation>
    <scope>NUCLEOTIDE SEQUENCE [LARGE SCALE GENOMIC DNA]</scope>
    <source>
        <strain evidence="1 2">Zb18110</strain>
    </source>
</reference>
<evidence type="ECO:0000313" key="2">
    <source>
        <dbReference type="Proteomes" id="UP000033647"/>
    </source>
</evidence>
<sequence length="146" mass="16131">MAPRKVGKSYDRCTNTELVEIARERGIVVPSLSTPRKNHRVKNDYRAALMTADGILSFPFMDLSPELRTSVYQEVLILDNSFASFPQILATSKRINSEASTILYGDNLIDVRMFSDGVYVHGTKIGGMIGGDKGHPITLSNLAWPS</sequence>
<accession>A0A0F4GFB0</accession>
<protein>
    <submittedName>
        <fullName evidence="1">Uncharacterized protein</fullName>
    </submittedName>
</protein>
<dbReference type="OrthoDB" id="3640584at2759"/>
<evidence type="ECO:0000313" key="1">
    <source>
        <dbReference type="EMBL" id="KJX96126.1"/>
    </source>
</evidence>
<dbReference type="EMBL" id="LAFY01000797">
    <property type="protein sequence ID" value="KJX96126.1"/>
    <property type="molecule type" value="Genomic_DNA"/>
</dbReference>
<comment type="caution">
    <text evidence="1">The sequence shown here is derived from an EMBL/GenBank/DDBJ whole genome shotgun (WGS) entry which is preliminary data.</text>
</comment>
<proteinExistence type="predicted"/>
<keyword evidence="2" id="KW-1185">Reference proteome</keyword>
<gene>
    <name evidence="1" type="ORF">TI39_contig805g00001</name>
</gene>